<protein>
    <recommendedName>
        <fullName evidence="2">Stage 0 sporulation protein A homolog</fullName>
    </recommendedName>
</protein>
<dbReference type="Gene3D" id="3.40.50.2300">
    <property type="match status" value="1"/>
</dbReference>
<dbReference type="Gene3D" id="1.10.10.60">
    <property type="entry name" value="Homeodomain-like"/>
    <property type="match status" value="2"/>
</dbReference>
<evidence type="ECO:0000256" key="2">
    <source>
        <dbReference type="ARBA" id="ARBA00018672"/>
    </source>
</evidence>
<dbReference type="Pfam" id="PF00072">
    <property type="entry name" value="Response_reg"/>
    <property type="match status" value="1"/>
</dbReference>
<evidence type="ECO:0000313" key="14">
    <source>
        <dbReference type="Proteomes" id="UP001082703"/>
    </source>
</evidence>
<dbReference type="InterPro" id="IPR018062">
    <property type="entry name" value="HTH_AraC-typ_CS"/>
</dbReference>
<keyword evidence="7" id="KW-0238">DNA-binding</keyword>
<keyword evidence="4 10" id="KW-0597">Phosphoprotein</keyword>
<dbReference type="SUPFAM" id="SSF46689">
    <property type="entry name" value="Homeodomain-like"/>
    <property type="match status" value="1"/>
</dbReference>
<keyword evidence="6" id="KW-0805">Transcription regulation</keyword>
<dbReference type="PROSITE" id="PS50110">
    <property type="entry name" value="RESPONSE_REGULATORY"/>
    <property type="match status" value="1"/>
</dbReference>
<dbReference type="InterPro" id="IPR018060">
    <property type="entry name" value="HTH_AraC"/>
</dbReference>
<keyword evidence="3" id="KW-0963">Cytoplasm</keyword>
<keyword evidence="8" id="KW-0804">Transcription</keyword>
<dbReference type="SUPFAM" id="SSF52172">
    <property type="entry name" value="CheY-like"/>
    <property type="match status" value="1"/>
</dbReference>
<accession>A0ABT4BV23</accession>
<feature type="domain" description="HTH araC/xylS-type" evidence="11">
    <location>
        <begin position="405"/>
        <end position="503"/>
    </location>
</feature>
<evidence type="ECO:0000259" key="12">
    <source>
        <dbReference type="PROSITE" id="PS50110"/>
    </source>
</evidence>
<dbReference type="PANTHER" id="PTHR42713:SF3">
    <property type="entry name" value="TRANSCRIPTIONAL REGULATORY PROTEIN HPTR"/>
    <property type="match status" value="1"/>
</dbReference>
<sequence>MEYSVLVVDDEAAILNGIKSLIDWKKLQITCVETALSGEEALKKIESRSFEMILTDIRMEGMSGLELIRRIKADGNTKSRFIVLSAYDEFSYAKEAMQLGIDNYILKPISNTELADTLQNSIKKMENDAVFYNQSTMDMLRINTLYRWCCDSLDESQFQLRKELFSITLEKPYYAVGLVLDKGGASRPVADDLRRIVPDTELYETFDERLCVIFSADSQTQIKEKIRGFDFELKELFEDHYRFLVGKTVSGYKQVSMSYSTISVMKPYLKFMKEKRLIVFDDFVGENAEIKLGREEYSPLSKAVIAMDKEQARKAIDCLMDKIRNMDLKPVEAYNYCLGIMLVFREVSEEYHLDIRDRYFDISGMLKQVQMQEDLGEFEKMLREEAGNIITSMELVKNAYPPIIKRMIEYTNENYAEDLTLRLLAEKFNVNANYLGSLFNSKVGQQYSDYLNRCRLVKAKAMLSQMDVKVNSIARMLGYKNPSYFYIRFKKFYGMSPNEFRNLIARGGLT</sequence>
<evidence type="ECO:0000256" key="8">
    <source>
        <dbReference type="ARBA" id="ARBA00023163"/>
    </source>
</evidence>
<dbReference type="InterPro" id="IPR020449">
    <property type="entry name" value="Tscrpt_reg_AraC-type_HTH"/>
</dbReference>
<organism evidence="13 14">
    <name type="scientific">Caproiciproducens galactitolivorans</name>
    <dbReference type="NCBI Taxonomy" id="642589"/>
    <lineage>
        <taxon>Bacteria</taxon>
        <taxon>Bacillati</taxon>
        <taxon>Bacillota</taxon>
        <taxon>Clostridia</taxon>
        <taxon>Eubacteriales</taxon>
        <taxon>Acutalibacteraceae</taxon>
        <taxon>Caproiciproducens</taxon>
    </lineage>
</organism>
<keyword evidence="5" id="KW-0902">Two-component regulatory system</keyword>
<dbReference type="PROSITE" id="PS00041">
    <property type="entry name" value="HTH_ARAC_FAMILY_1"/>
    <property type="match status" value="1"/>
</dbReference>
<dbReference type="Proteomes" id="UP001082703">
    <property type="component" value="Unassembled WGS sequence"/>
</dbReference>
<dbReference type="InterPro" id="IPR011006">
    <property type="entry name" value="CheY-like_superfamily"/>
</dbReference>
<evidence type="ECO:0000256" key="4">
    <source>
        <dbReference type="ARBA" id="ARBA00022553"/>
    </source>
</evidence>
<evidence type="ECO:0000259" key="11">
    <source>
        <dbReference type="PROSITE" id="PS01124"/>
    </source>
</evidence>
<dbReference type="CDD" id="cd17536">
    <property type="entry name" value="REC_YesN-like"/>
    <property type="match status" value="1"/>
</dbReference>
<reference evidence="13 14" key="1">
    <citation type="submission" date="2022-11" db="EMBL/GenBank/DDBJ databases">
        <authorList>
            <person name="Caiyu Z."/>
        </authorList>
    </citation>
    <scope>NUCLEOTIDE SEQUENCE [LARGE SCALE GENOMIC DNA]</scope>
    <source>
        <strain evidence="13 14">YR-4</strain>
    </source>
</reference>
<evidence type="ECO:0000256" key="6">
    <source>
        <dbReference type="ARBA" id="ARBA00023015"/>
    </source>
</evidence>
<dbReference type="PANTHER" id="PTHR42713">
    <property type="entry name" value="HISTIDINE KINASE-RELATED"/>
    <property type="match status" value="1"/>
</dbReference>
<evidence type="ECO:0000256" key="10">
    <source>
        <dbReference type="PROSITE-ProRule" id="PRU00169"/>
    </source>
</evidence>
<dbReference type="PROSITE" id="PS01124">
    <property type="entry name" value="HTH_ARAC_FAMILY_2"/>
    <property type="match status" value="1"/>
</dbReference>
<dbReference type="SMART" id="SM00342">
    <property type="entry name" value="HTH_ARAC"/>
    <property type="match status" value="1"/>
</dbReference>
<dbReference type="RefSeq" id="WP_268057823.1">
    <property type="nucleotide sequence ID" value="NZ_JAPOHA010000005.1"/>
</dbReference>
<comment type="caution">
    <text evidence="13">The sequence shown here is derived from an EMBL/GenBank/DDBJ whole genome shotgun (WGS) entry which is preliminary data.</text>
</comment>
<dbReference type="InterPro" id="IPR051552">
    <property type="entry name" value="HptR"/>
</dbReference>
<feature type="modified residue" description="4-aspartylphosphate" evidence="10">
    <location>
        <position position="56"/>
    </location>
</feature>
<dbReference type="PRINTS" id="PR00032">
    <property type="entry name" value="HTHARAC"/>
</dbReference>
<evidence type="ECO:0000256" key="7">
    <source>
        <dbReference type="ARBA" id="ARBA00023125"/>
    </source>
</evidence>
<evidence type="ECO:0000256" key="3">
    <source>
        <dbReference type="ARBA" id="ARBA00022490"/>
    </source>
</evidence>
<comment type="function">
    <text evidence="9">May play the central regulatory role in sporulation. It may be an element of the effector pathway responsible for the activation of sporulation genes in response to nutritional stress. Spo0A may act in concert with spo0H (a sigma factor) to control the expression of some genes that are critical to the sporulation process.</text>
</comment>
<comment type="subcellular location">
    <subcellularLocation>
        <location evidence="1">Cytoplasm</location>
    </subcellularLocation>
</comment>
<feature type="domain" description="Response regulatory" evidence="12">
    <location>
        <begin position="4"/>
        <end position="122"/>
    </location>
</feature>
<dbReference type="Pfam" id="PF12833">
    <property type="entry name" value="HTH_18"/>
    <property type="match status" value="1"/>
</dbReference>
<gene>
    <name evidence="13" type="ORF">OUY18_05930</name>
</gene>
<evidence type="ECO:0000256" key="5">
    <source>
        <dbReference type="ARBA" id="ARBA00023012"/>
    </source>
</evidence>
<dbReference type="EMBL" id="JAPOHA010000005">
    <property type="protein sequence ID" value="MCY1713788.1"/>
    <property type="molecule type" value="Genomic_DNA"/>
</dbReference>
<evidence type="ECO:0000256" key="1">
    <source>
        <dbReference type="ARBA" id="ARBA00004496"/>
    </source>
</evidence>
<dbReference type="InterPro" id="IPR009057">
    <property type="entry name" value="Homeodomain-like_sf"/>
</dbReference>
<proteinExistence type="predicted"/>
<evidence type="ECO:0000256" key="9">
    <source>
        <dbReference type="ARBA" id="ARBA00024867"/>
    </source>
</evidence>
<dbReference type="SMART" id="SM00448">
    <property type="entry name" value="REC"/>
    <property type="match status" value="1"/>
</dbReference>
<dbReference type="InterPro" id="IPR001789">
    <property type="entry name" value="Sig_transdc_resp-reg_receiver"/>
</dbReference>
<keyword evidence="14" id="KW-1185">Reference proteome</keyword>
<name>A0ABT4BV23_9FIRM</name>
<evidence type="ECO:0000313" key="13">
    <source>
        <dbReference type="EMBL" id="MCY1713788.1"/>
    </source>
</evidence>